<evidence type="ECO:0000313" key="2">
    <source>
        <dbReference type="Proteomes" id="UP000448575"/>
    </source>
</evidence>
<sequence>MKINKEITGPHWALINKVIEITGYSDDAIRAKKKRGEWLEGIHWRKAPDNRVVFDLSAINRWMGGSHA</sequence>
<organism evidence="1 2">
    <name type="scientific">Pseudoduganella guangdongensis</name>
    <dbReference type="NCBI Taxonomy" id="2692179"/>
    <lineage>
        <taxon>Bacteria</taxon>
        <taxon>Pseudomonadati</taxon>
        <taxon>Pseudomonadota</taxon>
        <taxon>Betaproteobacteria</taxon>
        <taxon>Burkholderiales</taxon>
        <taxon>Oxalobacteraceae</taxon>
        <taxon>Telluria group</taxon>
        <taxon>Pseudoduganella</taxon>
    </lineage>
</organism>
<proteinExistence type="predicted"/>
<dbReference type="EMBL" id="WWCJ01000028">
    <property type="protein sequence ID" value="MYN05370.1"/>
    <property type="molecule type" value="Genomic_DNA"/>
</dbReference>
<dbReference type="AlphaFoldDB" id="A0A6N9HPB2"/>
<dbReference type="InterPro" id="IPR038146">
    <property type="entry name" value="933W_put_Xis_sf"/>
</dbReference>
<dbReference type="Gene3D" id="1.10.1660.60">
    <property type="entry name" value="Putative excisionased domain DUF1233"/>
    <property type="match status" value="1"/>
</dbReference>
<reference evidence="1 2" key="1">
    <citation type="submission" date="2019-12" db="EMBL/GenBank/DDBJ databases">
        <title>Novel species isolated from a subtropical stream in China.</title>
        <authorList>
            <person name="Lu H."/>
        </authorList>
    </citation>
    <scope>NUCLEOTIDE SEQUENCE [LARGE SCALE GENOMIC DNA]</scope>
    <source>
        <strain evidence="1 2">DS3</strain>
    </source>
</reference>
<accession>A0A6N9HPB2</accession>
<gene>
    <name evidence="1" type="ORF">GTP41_25045</name>
</gene>
<name>A0A6N9HPB2_9BURK</name>
<evidence type="ECO:0000313" key="1">
    <source>
        <dbReference type="EMBL" id="MYN05370.1"/>
    </source>
</evidence>
<protein>
    <submittedName>
        <fullName evidence="1">Excisionase</fullName>
    </submittedName>
</protein>
<keyword evidence="2" id="KW-1185">Reference proteome</keyword>
<dbReference type="RefSeq" id="WP_161028316.1">
    <property type="nucleotide sequence ID" value="NZ_WWCJ01000028.1"/>
</dbReference>
<comment type="caution">
    <text evidence="1">The sequence shown here is derived from an EMBL/GenBank/DDBJ whole genome shotgun (WGS) entry which is preliminary data.</text>
</comment>
<dbReference type="Proteomes" id="UP000448575">
    <property type="component" value="Unassembled WGS sequence"/>
</dbReference>